<keyword evidence="2" id="KW-1185">Reference proteome</keyword>
<reference evidence="1 2" key="1">
    <citation type="journal article" date="2012" name="Eukaryot. Cell">
        <title>Genome sequence of the Trichosporon asahii environmental strain CBS 8904.</title>
        <authorList>
            <person name="Yang R.Y."/>
            <person name="Li H.T."/>
            <person name="Zhu H."/>
            <person name="Zhou G.P."/>
            <person name="Wang M."/>
            <person name="Wang L."/>
        </authorList>
    </citation>
    <scope>NUCLEOTIDE SEQUENCE [LARGE SCALE GENOMIC DNA]</scope>
    <source>
        <strain evidence="1 2">CBS 8904</strain>
    </source>
</reference>
<comment type="caution">
    <text evidence="1">The sequence shown here is derived from an EMBL/GenBank/DDBJ whole genome shotgun (WGS) entry which is preliminary data.</text>
</comment>
<sequence length="435" mass="46657">MSRRLCHTIFILDPSTSPVCAKHEPMRTVGRVSTYRVGKLAATSGTLVPSPLMRAEALALSEFDAIDERQPTGLRDGHRTAEDSTAVETVGDCKLSRGSLEALVVGISDTPVSSGLGHVPMTSMNTEPSIGRCFGTFGDACLLGGLEPTGTSAGCCCRLSTALSGPWLRVRSESVLRRSFHITSRQPVTSSTTPLSLLSIHELDLQGTSKETAMVAPPPAANQNNLPPEGGLVQDALLGMKYKYIREQPTTLVVTITPQGKGHPNSYHVVDDKGLLIIQTKSDGSKTNIIFDGEGGELLCMSPNLITMHHSISGTHGGQDVYKGSVHSGYTDAHPAGGESEYRATYTNHDTNVTTEVDYYGPWEEHDGKIIDHSQQDRVLANVCRENIFDSNMPRIAAAGPGTEYFLQVVAGVDLASVATIAVGFDMILERDHKK</sequence>
<dbReference type="SUPFAM" id="SSF54518">
    <property type="entry name" value="Tubby C-terminal domain-like"/>
    <property type="match status" value="1"/>
</dbReference>
<dbReference type="Gene3D" id="2.40.160.200">
    <property type="entry name" value="LURP1-related"/>
    <property type="match status" value="1"/>
</dbReference>
<gene>
    <name evidence="1" type="ORF">A1Q2_01926</name>
</gene>
<dbReference type="HOGENOM" id="CLU_051553_0_0_1"/>
<protein>
    <submittedName>
        <fullName evidence="1">Uncharacterized protein</fullName>
    </submittedName>
</protein>
<evidence type="ECO:0000313" key="2">
    <source>
        <dbReference type="Proteomes" id="UP000006757"/>
    </source>
</evidence>
<name>K1W4U8_TRIAC</name>
<proteinExistence type="predicted"/>
<dbReference type="EMBL" id="AMBO01000240">
    <property type="protein sequence ID" value="EKD03913.1"/>
    <property type="molecule type" value="Genomic_DNA"/>
</dbReference>
<dbReference type="InParanoid" id="K1W4U8"/>
<dbReference type="Proteomes" id="UP000006757">
    <property type="component" value="Unassembled WGS sequence"/>
</dbReference>
<accession>K1W4U8</accession>
<organism evidence="1 2">
    <name type="scientific">Trichosporon asahii var. asahii (strain CBS 8904)</name>
    <name type="common">Yeast</name>
    <dbReference type="NCBI Taxonomy" id="1220162"/>
    <lineage>
        <taxon>Eukaryota</taxon>
        <taxon>Fungi</taxon>
        <taxon>Dikarya</taxon>
        <taxon>Basidiomycota</taxon>
        <taxon>Agaricomycotina</taxon>
        <taxon>Tremellomycetes</taxon>
        <taxon>Trichosporonales</taxon>
        <taxon>Trichosporonaceae</taxon>
        <taxon>Trichosporon</taxon>
    </lineage>
</organism>
<dbReference type="InterPro" id="IPR038595">
    <property type="entry name" value="LOR_sf"/>
</dbReference>
<evidence type="ECO:0000313" key="1">
    <source>
        <dbReference type="EMBL" id="EKD03913.1"/>
    </source>
</evidence>
<dbReference type="AlphaFoldDB" id="K1W4U8"/>
<dbReference type="InterPro" id="IPR025659">
    <property type="entry name" value="Tubby-like_C"/>
</dbReference>